<name>A0AAD8E0E0_MYTSE</name>
<keyword evidence="3" id="KW-1185">Reference proteome</keyword>
<feature type="transmembrane region" description="Helical" evidence="1">
    <location>
        <begin position="7"/>
        <end position="29"/>
    </location>
</feature>
<proteinExistence type="predicted"/>
<keyword evidence="1" id="KW-0812">Transmembrane</keyword>
<dbReference type="PANTHER" id="PTHR39948">
    <property type="entry name" value="GEO11419P1"/>
    <property type="match status" value="1"/>
</dbReference>
<organism evidence="2 3">
    <name type="scientific">Mythimna separata</name>
    <name type="common">Oriental armyworm</name>
    <name type="synonym">Pseudaletia separata</name>
    <dbReference type="NCBI Taxonomy" id="271217"/>
    <lineage>
        <taxon>Eukaryota</taxon>
        <taxon>Metazoa</taxon>
        <taxon>Ecdysozoa</taxon>
        <taxon>Arthropoda</taxon>
        <taxon>Hexapoda</taxon>
        <taxon>Insecta</taxon>
        <taxon>Pterygota</taxon>
        <taxon>Neoptera</taxon>
        <taxon>Endopterygota</taxon>
        <taxon>Lepidoptera</taxon>
        <taxon>Glossata</taxon>
        <taxon>Ditrysia</taxon>
        <taxon>Noctuoidea</taxon>
        <taxon>Noctuidae</taxon>
        <taxon>Noctuinae</taxon>
        <taxon>Hadenini</taxon>
        <taxon>Mythimna</taxon>
    </lineage>
</organism>
<evidence type="ECO:0000313" key="2">
    <source>
        <dbReference type="EMBL" id="KAJ8735595.1"/>
    </source>
</evidence>
<reference evidence="2" key="1">
    <citation type="submission" date="2023-03" db="EMBL/GenBank/DDBJ databases">
        <title>Chromosome-level genomes of two armyworms, Mythimna separata and Mythimna loreyi, provide insights into the biosynthesis and reception of sex pheromones.</title>
        <authorList>
            <person name="Zhao H."/>
        </authorList>
    </citation>
    <scope>NUCLEOTIDE SEQUENCE</scope>
    <source>
        <strain evidence="2">BeijingLab</strain>
        <tissue evidence="2">Pupa</tissue>
    </source>
</reference>
<dbReference type="EMBL" id="JARGEI010000002">
    <property type="protein sequence ID" value="KAJ8735595.1"/>
    <property type="molecule type" value="Genomic_DNA"/>
</dbReference>
<evidence type="ECO:0000313" key="3">
    <source>
        <dbReference type="Proteomes" id="UP001231518"/>
    </source>
</evidence>
<keyword evidence="1" id="KW-0472">Membrane</keyword>
<evidence type="ECO:0000256" key="1">
    <source>
        <dbReference type="SAM" id="Phobius"/>
    </source>
</evidence>
<dbReference type="PANTHER" id="PTHR39948:SF1">
    <property type="entry name" value="GEO11419P1"/>
    <property type="match status" value="1"/>
</dbReference>
<protein>
    <submittedName>
        <fullName evidence="2">Uncharacterized protein</fullName>
    </submittedName>
</protein>
<sequence>MAILYSILWFVILVGISFYVGFIAGWIYICILPFTVCIDACAGIADTLEPAVKFPKYCAEAMMDGRGF</sequence>
<gene>
    <name evidence="2" type="ORF">PYW07_007215</name>
</gene>
<comment type="caution">
    <text evidence="2">The sequence shown here is derived from an EMBL/GenBank/DDBJ whole genome shotgun (WGS) entry which is preliminary data.</text>
</comment>
<dbReference type="Proteomes" id="UP001231518">
    <property type="component" value="Chromosome 2"/>
</dbReference>
<accession>A0AAD8E0E0</accession>
<dbReference type="AlphaFoldDB" id="A0AAD8E0E0"/>
<keyword evidence="1" id="KW-1133">Transmembrane helix</keyword>